<feature type="compositionally biased region" description="Polar residues" evidence="1">
    <location>
        <begin position="41"/>
        <end position="51"/>
    </location>
</feature>
<name>A0A2T3AYR2_AMORE</name>
<dbReference type="RefSeq" id="XP_024719761.1">
    <property type="nucleotide sequence ID" value="XM_024860906.1"/>
</dbReference>
<keyword evidence="3" id="KW-1185">Reference proteome</keyword>
<dbReference type="GeneID" id="36568987"/>
<dbReference type="OrthoDB" id="5281682at2759"/>
<accession>A0A2T3AYR2</accession>
<protein>
    <submittedName>
        <fullName evidence="2">Uncharacterized protein</fullName>
    </submittedName>
</protein>
<evidence type="ECO:0000313" key="2">
    <source>
        <dbReference type="EMBL" id="PSS15162.1"/>
    </source>
</evidence>
<gene>
    <name evidence="2" type="ORF">M430DRAFT_104138</name>
</gene>
<dbReference type="AlphaFoldDB" id="A0A2T3AYR2"/>
<feature type="region of interest" description="Disordered" evidence="1">
    <location>
        <begin position="1"/>
        <end position="54"/>
    </location>
</feature>
<sequence>MTAASTPATPGPSSPTAARTIPLEQLKAMNDTEDIVPPTRPSSTPFPQQESLEGDIQCSRRLKTTESMAIEHHVEPDSNFASDPEVRGLSQPSSLCNLPVEIHECILDHLFGMRLSVSVASKTAASGRSKVLRGWGTALRHSRRREVSELALVSVKWRQLIQDRLYRHIKIKATRDSVEQALMWFQRNPHLCSYVKHIEFWFPVFQQKSLADRTFRIPSVTNPSTPTQTPAHAGEPGNTPSYQSPNNNCTLDEVFWFVRYAFPEARVLSLEGGERKKPPMVQQFRDPSSQSLPVLETIKTLVCKGQWNLIRSNDDFQNIAAALPNLVEWHSSYARGKSKSYLCMAVILPNLPQNLTNLNLCLENDFRREAVSPSFWRKVGLKTHFCVEMAKAMPALEHFAYTGRVCRSFFDTAASLSNVRTSRLRSVDLIVRNVCRPTFQWNDGSGITDMAFIEAFERLVISAVRSLDKLAVLESLRIKFIDLDSVVPSLNPYFQLQDNKCTGIWSDQIVEDLARTRPGASFAEKSESLGDVPLFKDGQLLGPPTLSKTRPSSIKISTYASLSGGITIT</sequence>
<organism evidence="2 3">
    <name type="scientific">Amorphotheca resinae ATCC 22711</name>
    <dbReference type="NCBI Taxonomy" id="857342"/>
    <lineage>
        <taxon>Eukaryota</taxon>
        <taxon>Fungi</taxon>
        <taxon>Dikarya</taxon>
        <taxon>Ascomycota</taxon>
        <taxon>Pezizomycotina</taxon>
        <taxon>Leotiomycetes</taxon>
        <taxon>Helotiales</taxon>
        <taxon>Amorphothecaceae</taxon>
        <taxon>Amorphotheca</taxon>
    </lineage>
</organism>
<dbReference type="EMBL" id="KZ679013">
    <property type="protein sequence ID" value="PSS15162.1"/>
    <property type="molecule type" value="Genomic_DNA"/>
</dbReference>
<dbReference type="InParanoid" id="A0A2T3AYR2"/>
<reference evidence="2 3" key="1">
    <citation type="journal article" date="2018" name="New Phytol.">
        <title>Comparative genomics and transcriptomics depict ericoid mycorrhizal fungi as versatile saprotrophs and plant mutualists.</title>
        <authorList>
            <person name="Martino E."/>
            <person name="Morin E."/>
            <person name="Grelet G.A."/>
            <person name="Kuo A."/>
            <person name="Kohler A."/>
            <person name="Daghino S."/>
            <person name="Barry K.W."/>
            <person name="Cichocki N."/>
            <person name="Clum A."/>
            <person name="Dockter R.B."/>
            <person name="Hainaut M."/>
            <person name="Kuo R.C."/>
            <person name="LaButti K."/>
            <person name="Lindahl B.D."/>
            <person name="Lindquist E.A."/>
            <person name="Lipzen A."/>
            <person name="Khouja H.R."/>
            <person name="Magnuson J."/>
            <person name="Murat C."/>
            <person name="Ohm R.A."/>
            <person name="Singer S.W."/>
            <person name="Spatafora J.W."/>
            <person name="Wang M."/>
            <person name="Veneault-Fourrey C."/>
            <person name="Henrissat B."/>
            <person name="Grigoriev I.V."/>
            <person name="Martin F.M."/>
            <person name="Perotto S."/>
        </authorList>
    </citation>
    <scope>NUCLEOTIDE SEQUENCE [LARGE SCALE GENOMIC DNA]</scope>
    <source>
        <strain evidence="2 3">ATCC 22711</strain>
    </source>
</reference>
<evidence type="ECO:0000313" key="3">
    <source>
        <dbReference type="Proteomes" id="UP000241818"/>
    </source>
</evidence>
<feature type="compositionally biased region" description="Polar residues" evidence="1">
    <location>
        <begin position="219"/>
        <end position="230"/>
    </location>
</feature>
<dbReference type="STRING" id="857342.A0A2T3AYR2"/>
<proteinExistence type="predicted"/>
<dbReference type="Proteomes" id="UP000241818">
    <property type="component" value="Unassembled WGS sequence"/>
</dbReference>
<evidence type="ECO:0000256" key="1">
    <source>
        <dbReference type="SAM" id="MobiDB-lite"/>
    </source>
</evidence>
<feature type="region of interest" description="Disordered" evidence="1">
    <location>
        <begin position="218"/>
        <end position="245"/>
    </location>
</feature>